<reference evidence="2 3" key="1">
    <citation type="submission" date="2023-09" db="EMBL/GenBank/DDBJ databases">
        <title>Whole genome shotgun sequencing (WGS) of Bosea sp. ZW T0_25, isolated from stored onions (Allium cepa).</title>
        <authorList>
            <person name="Stoll D.A."/>
            <person name="Huch M."/>
        </authorList>
    </citation>
    <scope>NUCLEOTIDE SEQUENCE [LARGE SCALE GENOMIC DNA]</scope>
    <source>
        <strain evidence="2 3">ZW T0_25</strain>
    </source>
</reference>
<dbReference type="RefSeq" id="WP_316020811.1">
    <property type="nucleotide sequence ID" value="NZ_JAWDID010000057.1"/>
</dbReference>
<feature type="region of interest" description="Disordered" evidence="1">
    <location>
        <begin position="277"/>
        <end position="318"/>
    </location>
</feature>
<evidence type="ECO:0000256" key="1">
    <source>
        <dbReference type="SAM" id="MobiDB-lite"/>
    </source>
</evidence>
<organism evidence="2 3">
    <name type="scientific">Bosea rubneri</name>
    <dbReference type="NCBI Taxonomy" id="3075434"/>
    <lineage>
        <taxon>Bacteria</taxon>
        <taxon>Pseudomonadati</taxon>
        <taxon>Pseudomonadota</taxon>
        <taxon>Alphaproteobacteria</taxon>
        <taxon>Hyphomicrobiales</taxon>
        <taxon>Boseaceae</taxon>
        <taxon>Bosea</taxon>
    </lineage>
</organism>
<dbReference type="Proteomes" id="UP001254257">
    <property type="component" value="Unassembled WGS sequence"/>
</dbReference>
<gene>
    <name evidence="2" type="ORF">RKE40_24485</name>
</gene>
<dbReference type="EMBL" id="JAWDID010000057">
    <property type="protein sequence ID" value="MDU0343066.1"/>
    <property type="molecule type" value="Genomic_DNA"/>
</dbReference>
<sequence length="318" mass="33067">MLIDLADRLEAGFSAFVRALGRLLRSGSFGLTRGLVWRGAAAATGIGLTATLVAGLSSGPSEVDLPTLATIIPVEAPAAPAIRDVRIQAVPAAFGEDGWISIARPVALFGLETPELGKRAGYEARRSQDGTRREDMLSFGEFGEDKPFLALKLQANREGGAQAVPAGLSQPFVIALVRDSAARGLSVGRSGATIPVETKFGMVETADISLNDGSAGRACIGFRHLDGSAHLSFSGWWCGGEGKPADRAQLACMLDRIELLSAGDDPELRALFAKAEPHRRPGCSVPRQAAAGRKGAGLDADGKAPALKTTSGKQGNAR</sequence>
<evidence type="ECO:0000313" key="2">
    <source>
        <dbReference type="EMBL" id="MDU0343066.1"/>
    </source>
</evidence>
<proteinExistence type="predicted"/>
<accession>A0ABU3SE61</accession>
<comment type="caution">
    <text evidence="2">The sequence shown here is derived from an EMBL/GenBank/DDBJ whole genome shotgun (WGS) entry which is preliminary data.</text>
</comment>
<name>A0ABU3SE61_9HYPH</name>
<feature type="compositionally biased region" description="Polar residues" evidence="1">
    <location>
        <begin position="308"/>
        <end position="318"/>
    </location>
</feature>
<keyword evidence="3" id="KW-1185">Reference proteome</keyword>
<protein>
    <submittedName>
        <fullName evidence="2">Uncharacterized protein</fullName>
    </submittedName>
</protein>
<evidence type="ECO:0000313" key="3">
    <source>
        <dbReference type="Proteomes" id="UP001254257"/>
    </source>
</evidence>